<name>A0ABX0LW53_9BURK</name>
<reference evidence="1 2" key="1">
    <citation type="submission" date="2019-09" db="EMBL/GenBank/DDBJ databases">
        <title>Taxonomy of Antarctic Massilia spp.: description of Massilia rubra sp. nov., Massilia aquatica sp. nov., Massilia mucilaginosa sp. nov., Massilia frigida sp. nov. isolated from streams, lakes and regoliths.</title>
        <authorList>
            <person name="Holochova P."/>
            <person name="Sedlacek I."/>
            <person name="Kralova S."/>
            <person name="Maslanova I."/>
            <person name="Busse H.-J."/>
            <person name="Stankova E."/>
            <person name="Vrbovska V."/>
            <person name="Kovarovic V."/>
            <person name="Bartak M."/>
            <person name="Svec P."/>
            <person name="Pantucek R."/>
        </authorList>
    </citation>
    <scope>NUCLEOTIDE SEQUENCE [LARGE SCALE GENOMIC DNA]</scope>
    <source>
        <strain evidence="1 2">CCM 8692</strain>
    </source>
</reference>
<dbReference type="EMBL" id="VUYU01000017">
    <property type="protein sequence ID" value="NHZ36362.1"/>
    <property type="molecule type" value="Genomic_DNA"/>
</dbReference>
<evidence type="ECO:0000313" key="2">
    <source>
        <dbReference type="Proteomes" id="UP000785613"/>
    </source>
</evidence>
<evidence type="ECO:0008006" key="3">
    <source>
        <dbReference type="Google" id="ProtNLM"/>
    </source>
</evidence>
<keyword evidence="2" id="KW-1185">Reference proteome</keyword>
<accession>A0ABX0LW53</accession>
<evidence type="ECO:0000313" key="1">
    <source>
        <dbReference type="EMBL" id="NHZ36362.1"/>
    </source>
</evidence>
<comment type="caution">
    <text evidence="1">The sequence shown here is derived from an EMBL/GenBank/DDBJ whole genome shotgun (WGS) entry which is preliminary data.</text>
</comment>
<gene>
    <name evidence="1" type="ORF">F0185_22600</name>
</gene>
<proteinExistence type="predicted"/>
<organism evidence="1 2">
    <name type="scientific">Massilia rubra</name>
    <dbReference type="NCBI Taxonomy" id="2607910"/>
    <lineage>
        <taxon>Bacteria</taxon>
        <taxon>Pseudomonadati</taxon>
        <taxon>Pseudomonadota</taxon>
        <taxon>Betaproteobacteria</taxon>
        <taxon>Burkholderiales</taxon>
        <taxon>Oxalobacteraceae</taxon>
        <taxon>Telluria group</taxon>
        <taxon>Massilia</taxon>
    </lineage>
</organism>
<dbReference type="Proteomes" id="UP000785613">
    <property type="component" value="Unassembled WGS sequence"/>
</dbReference>
<dbReference type="RefSeq" id="WP_167228332.1">
    <property type="nucleotide sequence ID" value="NZ_VUYU01000017.1"/>
</dbReference>
<sequence length="784" mass="84920">MSNHPDIISASRLDAFLDQAEAARAQQQEAGIDPALIRASLKSMMDAGRYRADTLPNVRRLYSLWLGAGEPLAALRVIDTDGVQLVDALPGDERGRWPLNLAFFRMEPLHALGDHGAFCAGLEAAYALLSALPADLQYEQAWGHLADQSVDAGAYELARRCALGRHALARANPARASAQAWDDTLMAISTAHSFKLEGREEEARQFGARAIEVLASAGADQEIDHGDWLSLGHSLVEIVPEAIDGIVRQARARIPDKALMFARRDIDVRVARLEALALRRQGALGQALDKIALARTVITGDEDDRYSGLMLEWLFEAGRHADAARLAFDVVYHEQESTGTHALGATGQALAEGLDGQPYWQLALACAGMTGSEVCASVREGEDEAPYVGRQLALARALAPDHPAIDAVEGLYLIKAAGDYRRALPLLEAAVRDPSLAKSDLVIKLWLARIHVHGALAALALPLVPAAGAHACYEAGVHLESLFDEHLLGVVINPKEAAAVLVARYYELGLARFDAYLAGATGHRGDGFAPAYAMLCNNLAIYYRDILGDTAGALALHHKGIGASALPHHYDGILSCHRMDRNDAGIVDSAEMLWHSAAAHGETQHHPALYIDHVCAALHRLGRDADIAIWLERLEQWWRGANEQTRAVLEKTYLGTLVEVLSSMMHTQPGDALPRLEALLPAVRAAAVAGTSRVAAHALRTAGQPQRAHALYMEALEQLTESEERHTTNGTMAPFERFQATLSRTAHHIRPGLTWHASLRADIVDGIAACASAPATARPWWKRW</sequence>
<protein>
    <recommendedName>
        <fullName evidence="3">Tetratricopeptide repeat protein</fullName>
    </recommendedName>
</protein>